<organism evidence="1 2">
    <name type="scientific">Ambrosiozyma monospora</name>
    <name type="common">Yeast</name>
    <name type="synonym">Endomycopsis monosporus</name>
    <dbReference type="NCBI Taxonomy" id="43982"/>
    <lineage>
        <taxon>Eukaryota</taxon>
        <taxon>Fungi</taxon>
        <taxon>Dikarya</taxon>
        <taxon>Ascomycota</taxon>
        <taxon>Saccharomycotina</taxon>
        <taxon>Pichiomycetes</taxon>
        <taxon>Pichiales</taxon>
        <taxon>Pichiaceae</taxon>
        <taxon>Ambrosiozyma</taxon>
    </lineage>
</organism>
<proteinExistence type="predicted"/>
<accession>A0ACB5T8Y9</accession>
<evidence type="ECO:0000313" key="2">
    <source>
        <dbReference type="Proteomes" id="UP001165064"/>
    </source>
</evidence>
<comment type="caution">
    <text evidence="1">The sequence shown here is derived from an EMBL/GenBank/DDBJ whole genome shotgun (WGS) entry which is preliminary data.</text>
</comment>
<evidence type="ECO:0000313" key="1">
    <source>
        <dbReference type="EMBL" id="GME83872.1"/>
    </source>
</evidence>
<reference evidence="1" key="1">
    <citation type="submission" date="2023-04" db="EMBL/GenBank/DDBJ databases">
        <title>Ambrosiozyma monospora NBRC 10751.</title>
        <authorList>
            <person name="Ichikawa N."/>
            <person name="Sato H."/>
            <person name="Tonouchi N."/>
        </authorList>
    </citation>
    <scope>NUCLEOTIDE SEQUENCE</scope>
    <source>
        <strain evidence="1">NBRC 10751</strain>
    </source>
</reference>
<gene>
    <name evidence="1" type="ORF">Amon02_000646500</name>
</gene>
<name>A0ACB5T8Y9_AMBMO</name>
<sequence>MISGCAYLYNYTQDEKWLEKTEKYIHGAQVFLNNSVAYEAACQPSGNCNNDQRSFKAYFIRFLSLASILAPQTYNTVRPILEASAKAAAQSCSGGTDGHTCGTNWFANGWDGNYGLGEQMAALEVMQNLVAPYRHAPYTASDGASSYGDGAAGSAAADDYDSKLNLDGGDKAGAAIITCIIGISIVLLGCYLVI</sequence>
<dbReference type="Proteomes" id="UP001165064">
    <property type="component" value="Unassembled WGS sequence"/>
</dbReference>
<keyword evidence="2" id="KW-1185">Reference proteome</keyword>
<dbReference type="EMBL" id="BSXS01005056">
    <property type="protein sequence ID" value="GME83872.1"/>
    <property type="molecule type" value="Genomic_DNA"/>
</dbReference>
<protein>
    <submittedName>
        <fullName evidence="1">Unnamed protein product</fullName>
    </submittedName>
</protein>